<dbReference type="InterPro" id="IPR020518">
    <property type="entry name" value="Tscrpt_reg_PrtN"/>
</dbReference>
<accession>A0A1I5XLP4</accession>
<evidence type="ECO:0000313" key="2">
    <source>
        <dbReference type="Proteomes" id="UP000198784"/>
    </source>
</evidence>
<reference evidence="2" key="1">
    <citation type="submission" date="2016-10" db="EMBL/GenBank/DDBJ databases">
        <authorList>
            <person name="Varghese N."/>
            <person name="Submissions S."/>
        </authorList>
    </citation>
    <scope>NUCLEOTIDE SEQUENCE [LARGE SCALE GENOMIC DNA]</scope>
    <source>
        <strain evidence="2">DSM 17834</strain>
    </source>
</reference>
<keyword evidence="2" id="KW-1185">Reference proteome</keyword>
<dbReference type="AlphaFoldDB" id="A0A1I5XLP4"/>
<evidence type="ECO:0000313" key="1">
    <source>
        <dbReference type="EMBL" id="SFQ32902.1"/>
    </source>
</evidence>
<proteinExistence type="predicted"/>
<dbReference type="RefSeq" id="WP_090506074.1">
    <property type="nucleotide sequence ID" value="NZ_FOWX01000067.1"/>
</dbReference>
<dbReference type="GO" id="GO:0006355">
    <property type="term" value="P:regulation of DNA-templated transcription"/>
    <property type="evidence" value="ECO:0007669"/>
    <property type="project" value="InterPro"/>
</dbReference>
<dbReference type="Proteomes" id="UP000198784">
    <property type="component" value="Unassembled WGS sequence"/>
</dbReference>
<sequence>MKTLFLLMAQYDGQAIIPLDRVCQDYFSHLSPEMFQRKALSGALKIPIVRIEPSQKSAKGIHLEDLAAYLDIQRAEAIRERDQLIGDLRAGRGR</sequence>
<dbReference type="EMBL" id="FOWX01000067">
    <property type="protein sequence ID" value="SFQ32902.1"/>
    <property type="molecule type" value="Genomic_DNA"/>
</dbReference>
<dbReference type="OrthoDB" id="982642at2"/>
<organism evidence="1 2">
    <name type="scientific">Pseudomonas borbori</name>
    <dbReference type="NCBI Taxonomy" id="289003"/>
    <lineage>
        <taxon>Bacteria</taxon>
        <taxon>Pseudomonadati</taxon>
        <taxon>Pseudomonadota</taxon>
        <taxon>Gammaproteobacteria</taxon>
        <taxon>Pseudomonadales</taxon>
        <taxon>Pseudomonadaceae</taxon>
        <taxon>Pseudomonas</taxon>
    </lineage>
</organism>
<gene>
    <name evidence="1" type="ORF">SAMN05216190_1673</name>
</gene>
<dbReference type="Pfam" id="PF11112">
    <property type="entry name" value="PyocinActivator"/>
    <property type="match status" value="1"/>
</dbReference>
<dbReference type="STRING" id="289003.SAMN05216190_1673"/>
<protein>
    <submittedName>
        <fullName evidence="1">Pyocin activator protein PrtN</fullName>
    </submittedName>
</protein>
<name>A0A1I5XLP4_9PSED</name>